<comment type="caution">
    <text evidence="4">The sequence shown here is derived from an EMBL/GenBank/DDBJ whole genome shotgun (WGS) entry which is preliminary data.</text>
</comment>
<evidence type="ECO:0000313" key="5">
    <source>
        <dbReference type="Proteomes" id="UP000283975"/>
    </source>
</evidence>
<evidence type="ECO:0000256" key="2">
    <source>
        <dbReference type="SAM" id="Phobius"/>
    </source>
</evidence>
<organism evidence="4 5">
    <name type="scientific">Enterocloster bolteae</name>
    <dbReference type="NCBI Taxonomy" id="208479"/>
    <lineage>
        <taxon>Bacteria</taxon>
        <taxon>Bacillati</taxon>
        <taxon>Bacillota</taxon>
        <taxon>Clostridia</taxon>
        <taxon>Lachnospirales</taxon>
        <taxon>Lachnospiraceae</taxon>
        <taxon>Enterocloster</taxon>
    </lineage>
</organism>
<feature type="transmembrane region" description="Helical" evidence="2">
    <location>
        <begin position="39"/>
        <end position="61"/>
    </location>
</feature>
<evidence type="ECO:0000313" key="3">
    <source>
        <dbReference type="EMBL" id="RGV74949.1"/>
    </source>
</evidence>
<evidence type="ECO:0000313" key="4">
    <source>
        <dbReference type="EMBL" id="RHC56980.1"/>
    </source>
</evidence>
<protein>
    <submittedName>
        <fullName evidence="4">Uncharacterized protein</fullName>
    </submittedName>
</protein>
<dbReference type="KEGG" id="cbol:CGC65_16720"/>
<dbReference type="EMBL" id="QSHZ01000006">
    <property type="protein sequence ID" value="RHC56980.1"/>
    <property type="molecule type" value="Genomic_DNA"/>
</dbReference>
<evidence type="ECO:0000313" key="6">
    <source>
        <dbReference type="Proteomes" id="UP000284543"/>
    </source>
</evidence>
<evidence type="ECO:0000256" key="1">
    <source>
        <dbReference type="SAM" id="MobiDB-lite"/>
    </source>
</evidence>
<dbReference type="Proteomes" id="UP000284543">
    <property type="component" value="Unassembled WGS sequence"/>
</dbReference>
<dbReference type="EMBL" id="QRZM01000006">
    <property type="protein sequence ID" value="RGV74949.1"/>
    <property type="molecule type" value="Genomic_DNA"/>
</dbReference>
<accession>A0A414AXV4</accession>
<reference evidence="5 6" key="1">
    <citation type="submission" date="2018-08" db="EMBL/GenBank/DDBJ databases">
        <title>A genome reference for cultivated species of the human gut microbiota.</title>
        <authorList>
            <person name="Zou Y."/>
            <person name="Xue W."/>
            <person name="Luo G."/>
        </authorList>
    </citation>
    <scope>NUCLEOTIDE SEQUENCE [LARGE SCALE GENOMIC DNA]</scope>
    <source>
        <strain evidence="3 6">AF14-18</strain>
        <strain evidence="4 5">AM35-14</strain>
    </source>
</reference>
<gene>
    <name evidence="4" type="ORF">DW839_07135</name>
    <name evidence="3" type="ORF">DWW02_16620</name>
</gene>
<sequence>MDAIPRVADRGDFVPEAGGPEHTGKGITAETDSVCRRNVLGCSLTGCVLSLFKVVALLAGFS</sequence>
<keyword evidence="2" id="KW-0812">Transmembrane</keyword>
<keyword evidence="2" id="KW-0472">Membrane</keyword>
<proteinExistence type="predicted"/>
<feature type="region of interest" description="Disordered" evidence="1">
    <location>
        <begin position="1"/>
        <end position="27"/>
    </location>
</feature>
<name>A0A414AXV4_9FIRM</name>
<dbReference type="Proteomes" id="UP000283975">
    <property type="component" value="Unassembled WGS sequence"/>
</dbReference>
<dbReference type="AlphaFoldDB" id="A0A414AXV4"/>
<keyword evidence="2" id="KW-1133">Transmembrane helix</keyword>